<evidence type="ECO:0008006" key="3">
    <source>
        <dbReference type="Google" id="ProtNLM"/>
    </source>
</evidence>
<gene>
    <name evidence="1" type="ORF">ACFSW5_04470</name>
</gene>
<evidence type="ECO:0000313" key="1">
    <source>
        <dbReference type="EMBL" id="MFD2659517.1"/>
    </source>
</evidence>
<organism evidence="1 2">
    <name type="scientific">Paenibacillus thailandensis</name>
    <dbReference type="NCBI Taxonomy" id="393250"/>
    <lineage>
        <taxon>Bacteria</taxon>
        <taxon>Bacillati</taxon>
        <taxon>Bacillota</taxon>
        <taxon>Bacilli</taxon>
        <taxon>Bacillales</taxon>
        <taxon>Paenibacillaceae</taxon>
        <taxon>Paenibacillus</taxon>
    </lineage>
</organism>
<comment type="caution">
    <text evidence="1">The sequence shown here is derived from an EMBL/GenBank/DDBJ whole genome shotgun (WGS) entry which is preliminary data.</text>
</comment>
<name>A0ABW5QT38_9BACL</name>
<sequence>MTSANNNDVVILELDRPREVRYGHKALKQLMALTGKSLENIEANDINLEEIEKYLYCGLLSDAKSHGETLQLSQMEDLLDKAPRFMDIIESMQKALANAFGAEFTPVQLEGNGKTGE</sequence>
<protein>
    <recommendedName>
        <fullName evidence="3">Phage tail assembly protein</fullName>
    </recommendedName>
</protein>
<keyword evidence="2" id="KW-1185">Reference proteome</keyword>
<dbReference type="RefSeq" id="WP_379270209.1">
    <property type="nucleotide sequence ID" value="NZ_JBHUGT010000013.1"/>
</dbReference>
<dbReference type="Proteomes" id="UP001597493">
    <property type="component" value="Unassembled WGS sequence"/>
</dbReference>
<accession>A0ABW5QT38</accession>
<evidence type="ECO:0000313" key="2">
    <source>
        <dbReference type="Proteomes" id="UP001597493"/>
    </source>
</evidence>
<proteinExistence type="predicted"/>
<reference evidence="2" key="1">
    <citation type="journal article" date="2019" name="Int. J. Syst. Evol. Microbiol.">
        <title>The Global Catalogue of Microorganisms (GCM) 10K type strain sequencing project: providing services to taxonomists for standard genome sequencing and annotation.</title>
        <authorList>
            <consortium name="The Broad Institute Genomics Platform"/>
            <consortium name="The Broad Institute Genome Sequencing Center for Infectious Disease"/>
            <person name="Wu L."/>
            <person name="Ma J."/>
        </authorList>
    </citation>
    <scope>NUCLEOTIDE SEQUENCE [LARGE SCALE GENOMIC DNA]</scope>
    <source>
        <strain evidence="2">TISTR 1827</strain>
    </source>
</reference>
<dbReference type="EMBL" id="JBHUMY010000005">
    <property type="protein sequence ID" value="MFD2659517.1"/>
    <property type="molecule type" value="Genomic_DNA"/>
</dbReference>